<name>A0A1Q9ED92_SYMMI</name>
<dbReference type="AlphaFoldDB" id="A0A1Q9ED92"/>
<keyword evidence="2" id="KW-1185">Reference proteome</keyword>
<gene>
    <name evidence="1" type="ORF">AK812_SmicGene11454</name>
</gene>
<evidence type="ECO:0000313" key="1">
    <source>
        <dbReference type="EMBL" id="OLQ05382.1"/>
    </source>
</evidence>
<reference evidence="1 2" key="1">
    <citation type="submission" date="2016-02" db="EMBL/GenBank/DDBJ databases">
        <title>Genome analysis of coral dinoflagellate symbionts highlights evolutionary adaptations to a symbiotic lifestyle.</title>
        <authorList>
            <person name="Aranda M."/>
            <person name="Li Y."/>
            <person name="Liew Y.J."/>
            <person name="Baumgarten S."/>
            <person name="Simakov O."/>
            <person name="Wilson M."/>
            <person name="Piel J."/>
            <person name="Ashoor H."/>
            <person name="Bougouffa S."/>
            <person name="Bajic V.B."/>
            <person name="Ryu T."/>
            <person name="Ravasi T."/>
            <person name="Bayer T."/>
            <person name="Micklem G."/>
            <person name="Kim H."/>
            <person name="Bhak J."/>
            <person name="Lajeunesse T.C."/>
            <person name="Voolstra C.R."/>
        </authorList>
    </citation>
    <scope>NUCLEOTIDE SEQUENCE [LARGE SCALE GENOMIC DNA]</scope>
    <source>
        <strain evidence="1 2">CCMP2467</strain>
    </source>
</reference>
<proteinExistence type="predicted"/>
<accession>A0A1Q9ED92</accession>
<sequence>MSPIVPLLLLLGCRSSDSELCTPGACDDASLLQFEASTRFASTGQFQMLRLKADLLAGLTVGTLDSSVPQHFLFYVPMAENKKHSLESYKSSLGRMCSFLFSKKLQNVGLVGDVDAVGSMVSSCGKFTHGHRIKLTDLMYDDVVARIPSDGSCRLKFHPKGPFLQRDVVKIWLNKLPVLCKYAAERPNAVTTLIDANAGSSMLRWANTTAQQLQRGKLGVKAYFKTPQHSTWFGNKECNQGLMVYAKYLAVHGSDCPELMQAYDQVLAATRDRGSGCPCFDEEYLLSSLYEQRPDLFQFQR</sequence>
<evidence type="ECO:0000313" key="2">
    <source>
        <dbReference type="Proteomes" id="UP000186817"/>
    </source>
</evidence>
<comment type="caution">
    <text evidence="1">The sequence shown here is derived from an EMBL/GenBank/DDBJ whole genome shotgun (WGS) entry which is preliminary data.</text>
</comment>
<dbReference type="OrthoDB" id="406713at2759"/>
<protein>
    <submittedName>
        <fullName evidence="1">Uncharacterized protein</fullName>
    </submittedName>
</protein>
<dbReference type="EMBL" id="LSRX01000187">
    <property type="protein sequence ID" value="OLQ05382.1"/>
    <property type="molecule type" value="Genomic_DNA"/>
</dbReference>
<organism evidence="1 2">
    <name type="scientific">Symbiodinium microadriaticum</name>
    <name type="common">Dinoflagellate</name>
    <name type="synonym">Zooxanthella microadriatica</name>
    <dbReference type="NCBI Taxonomy" id="2951"/>
    <lineage>
        <taxon>Eukaryota</taxon>
        <taxon>Sar</taxon>
        <taxon>Alveolata</taxon>
        <taxon>Dinophyceae</taxon>
        <taxon>Suessiales</taxon>
        <taxon>Symbiodiniaceae</taxon>
        <taxon>Symbiodinium</taxon>
    </lineage>
</organism>
<dbReference type="Proteomes" id="UP000186817">
    <property type="component" value="Unassembled WGS sequence"/>
</dbReference>